<dbReference type="STRING" id="1802385.A2856_03725"/>
<dbReference type="InterPro" id="IPR032812">
    <property type="entry name" value="SbsA_Ig"/>
</dbReference>
<sequence>MSAFAEQAGFSTQGDLTLIIARLIRTALSFLGIIVLLLILYGGFLWMTASGDETRVTRAKQVLANAVIGLVIVLSSFAIAQFVVGRLSEATGTTVGFGPGGGGGGGFFGDGGSSGQFVMTSGNAQCAGALQNFRPQLVFSANVDDESVQAGGITVTLPGGGAVAGSFVVSGKKVSFVPDQACAAPDTDERCFPSDTDVVITLNPAVLKSAAGRPLTCSVLFPCSLSMHTGTGVDTRGPTLAMDAPEDGASAIVNDIVLLQSRATDDTGVSTVEFSVDGEEVFTASLAQSTEGTLAPDNFFFTDASQWDTAGFATNERYRLAAVGEDCAGHSVPASSVDLVLRAANCANTVADTDLGETAVDCGGDSGSDLYCGACVDAPCTSNSECSTGMCANGVCASVARVDRVSPFDGAVGNLVTINGVGFGDAPGTVTFLGSESGDETVVGDFSCGGTIAWSDRQIVVRVPTPAADGPMLVRTADDLSDRTDDSFGPFIADFDVNDIVRPGLCSAAPASGPRGTQVALSGMNLGSSQGSSSVFFETTQAAGTVSWGATSAVVASPALDARTYGIRAFVGDNTCSIASTTACRADADCGPSGGTCVFRREASNPVNFTATSSSVGNPPSISFVDTGWTACADGSRCFSDADCGGAAGSCSAAPNFGPSGQYATVFGIGFGTATGRVVFRDTGSGDDADGDVDFPAACAAGFWRDTSVTVKVPARYRNGAAVGFGAYTVQVVRAEDGANSNVVDFNLLDDAAGPSICAIDPVSGPVGTDVSFAGENLGSARGTAIFSPNQSVAPAVWGNQSVQGALVPSAAQTGPVLLRAASGSRSNGVAFEVADCRGDALICPEGTQCCTDGTCSAQCEAAVVDAHYAFRFSTGPIPKAPRLVYRCDATLASPSPWEGFSQPSAVCVNAAVSGTFDLPMDTATLNAANISVGKCVGGAGNPCGTVEPVASAGMVASATAFTWDPATAFDPDTTYQVALNGGQEAGAIASVDGEPMEADESWRFRTAPAGTVCTVGAVNVSPDDFMATEQGEQVPYASLPTSAGDRCVVLSCRGLTFDWASSQASRASVAQSSVADSCANSATALVETNPGSPAVISAAARVTGTPTGEGDLTVNFADPEVVAWAPDCEAACVNASIVASFNTFMDRASVEAAGAVRVFACEDESCEDNLVPFSVTSSFDPVEKRLTVTHAAPFVQDTFYRVILSGAMRSVSGVPLSVAGSNYGPDFSWTFKTKDSAVTCAIDRVEVTPAKAKATFVGQRKEFRATAFGAPDECSANGQALDPSEYAWAAWTARDDADTAPAPVTAATLMSNGSLALATASIPVGCTTSCVATGTSFTMVSPVCGNGRVDAGEDCDGGQGCTASCVHAGTEAPTCGNGNVDPGEDCDTLGNVGSGDGCSASCLNEGSAAVGATCGNGGNPAFAPAQGGEDCDDGNRQSGDGCSASCLNEGSTPATQATAVCGNSRVDAPAETCDDGNAADGDGCSARCVREGRVGGSICGDGVVTRAASGAGEDCDDGNTANGDGCSSTCRAEGSSIAHDPPSVCADGVVGTGESPACEAGLGAFTRVGPYAVAQADVGSAREIDRGESEADAEITSTAGTPAKSGDAIFAVQCSCQNDAACGSTGTLGCGAGSCCFERPSVVSVLPPTGSQQVCRNTLVQVDFTQKMDAATFDLSEGSSRDPQLSLELTAIGGAPVTAATCPHGTLAHGGSWFQKLWGGAKALFGRPVSAQAVGTRCLVPIEYQTSDAPGGGTRVVLSLKEALIANGSYQLVVAADANLSDDVDQGVLSADGVGLAARTTSTFVTGTDVCQLDLVDLTDLGRVESLAPNSTVPESRGVFTKTSEEHRLSANGAAVRNGAAQAIAPIAGVYDWSWSWGSDPANPDDEITVDVPALPPTGGTIQNSARATGKNGEENAYATALVTSDTLNAPSTAGRSVTGSKRLIAILCENPWPALDDPAGFPYVESATNYSFYYCRDAGEPGTDDDLPALNVVPTPASPITGILKETLYPVVGASAGVGVRVVSNQGYLPSDLWYRSQGFGGTPTATELDGYEAVRDGNTIYATAANQTADIFPNMYIFSVSGNAPSEAAAVFDQIATHWRFNANETAVSDVNLCRSSDGSYVDADGNPDNGVAFAFCEWDGDCATFATATCDAEKGKLRRDTKRLTDLVRMKSILDTYARTHSHCSLTRNQACTPIAPFCPGAETCVGDVPALAEGSFIRTMTTSAWPSWNDTLAKAVGALPTDPLNRFFQCAEGADPATCYNASSGQFSCARGSHVYGFQSVGGESYVLTTLLERTAASARWAFDIDANDMDNAALRAEYLAP</sequence>
<dbReference type="InterPro" id="IPR013783">
    <property type="entry name" value="Ig-like_fold"/>
</dbReference>
<evidence type="ECO:0000256" key="1">
    <source>
        <dbReference type="ARBA" id="ARBA00022729"/>
    </source>
</evidence>
<dbReference type="Pfam" id="PF17957">
    <property type="entry name" value="Big_7"/>
    <property type="match status" value="1"/>
</dbReference>
<reference evidence="7 8" key="1">
    <citation type="journal article" date="2016" name="Nat. Commun.">
        <title>Thousands of microbial genomes shed light on interconnected biogeochemical processes in an aquifer system.</title>
        <authorList>
            <person name="Anantharaman K."/>
            <person name="Brown C.T."/>
            <person name="Hug L.A."/>
            <person name="Sharon I."/>
            <person name="Castelle C.J."/>
            <person name="Probst A.J."/>
            <person name="Thomas B.C."/>
            <person name="Singh A."/>
            <person name="Wilkins M.J."/>
            <person name="Karaoz U."/>
            <person name="Brodie E.L."/>
            <person name="Williams K.H."/>
            <person name="Hubbard S.S."/>
            <person name="Banfield J.F."/>
        </authorList>
    </citation>
    <scope>NUCLEOTIDE SEQUENCE [LARGE SCALE GENOMIC DNA]</scope>
</reference>
<name>A0A1F7TMF2_9BACT</name>
<evidence type="ECO:0000313" key="8">
    <source>
        <dbReference type="Proteomes" id="UP000177885"/>
    </source>
</evidence>
<dbReference type="PANTHER" id="PTHR46130:SF3">
    <property type="entry name" value="CHROMOSOME UNDETERMINED SCAFFOLD_33, WHOLE GENOME SHOTGUN SEQUENCE"/>
    <property type="match status" value="1"/>
</dbReference>
<evidence type="ECO:0000256" key="5">
    <source>
        <dbReference type="SAM" id="Phobius"/>
    </source>
</evidence>
<feature type="region of interest" description="Disordered" evidence="4">
    <location>
        <begin position="1582"/>
        <end position="1601"/>
    </location>
</feature>
<evidence type="ECO:0000313" key="7">
    <source>
        <dbReference type="EMBL" id="OGL67149.1"/>
    </source>
</evidence>
<evidence type="ECO:0000256" key="2">
    <source>
        <dbReference type="ARBA" id="ARBA00022737"/>
    </source>
</evidence>
<dbReference type="GO" id="GO:0004222">
    <property type="term" value="F:metalloendopeptidase activity"/>
    <property type="evidence" value="ECO:0007669"/>
    <property type="project" value="TreeGrafter"/>
</dbReference>
<keyword evidence="2" id="KW-0677">Repeat</keyword>
<gene>
    <name evidence="7" type="ORF">A2856_03725</name>
</gene>
<evidence type="ECO:0000256" key="3">
    <source>
        <dbReference type="ARBA" id="ARBA00023157"/>
    </source>
</evidence>
<keyword evidence="5" id="KW-1133">Transmembrane helix</keyword>
<dbReference type="GO" id="GO:0007166">
    <property type="term" value="P:cell surface receptor signaling pathway"/>
    <property type="evidence" value="ECO:0007669"/>
    <property type="project" value="TreeGrafter"/>
</dbReference>
<keyword evidence="1" id="KW-0732">Signal</keyword>
<dbReference type="InterPro" id="IPR006195">
    <property type="entry name" value="aa-tRNA-synth_II"/>
</dbReference>
<comment type="caution">
    <text evidence="7">The sequence shown here is derived from an EMBL/GenBank/DDBJ whole genome shotgun (WGS) entry which is preliminary data.</text>
</comment>
<dbReference type="InterPro" id="IPR043543">
    <property type="entry name" value="PAPPA/PAPPA2"/>
</dbReference>
<dbReference type="InterPro" id="IPR043993">
    <property type="entry name" value="T4SS_pilin"/>
</dbReference>
<keyword evidence="3" id="KW-1015">Disulfide bond</keyword>
<dbReference type="GO" id="GO:0006508">
    <property type="term" value="P:proteolysis"/>
    <property type="evidence" value="ECO:0007669"/>
    <property type="project" value="TreeGrafter"/>
</dbReference>
<dbReference type="Gene3D" id="2.60.40.10">
    <property type="entry name" value="Immunoglobulins"/>
    <property type="match status" value="5"/>
</dbReference>
<keyword evidence="5" id="KW-0472">Membrane</keyword>
<dbReference type="PANTHER" id="PTHR46130">
    <property type="entry name" value="LAMGL DOMAIN-CONTAINING PROTEIN"/>
    <property type="match status" value="1"/>
</dbReference>
<feature type="transmembrane region" description="Helical" evidence="5">
    <location>
        <begin position="62"/>
        <end position="84"/>
    </location>
</feature>
<organism evidence="7 8">
    <name type="scientific">Candidatus Uhrbacteria bacterium RIFCSPHIGHO2_01_FULL_63_20</name>
    <dbReference type="NCBI Taxonomy" id="1802385"/>
    <lineage>
        <taxon>Bacteria</taxon>
        <taxon>Candidatus Uhriibacteriota</taxon>
    </lineage>
</organism>
<proteinExistence type="predicted"/>
<dbReference type="GO" id="GO:0005615">
    <property type="term" value="C:extracellular space"/>
    <property type="evidence" value="ECO:0007669"/>
    <property type="project" value="TreeGrafter"/>
</dbReference>
<dbReference type="NCBIfam" id="TIGR02232">
    <property type="entry name" value="myxo_disulf_rpt"/>
    <property type="match status" value="4"/>
</dbReference>
<evidence type="ECO:0000259" key="6">
    <source>
        <dbReference type="PROSITE" id="PS50862"/>
    </source>
</evidence>
<dbReference type="Pfam" id="PF13205">
    <property type="entry name" value="Big_5"/>
    <property type="match status" value="1"/>
</dbReference>
<dbReference type="Pfam" id="PF18895">
    <property type="entry name" value="T4SS_pilin"/>
    <property type="match status" value="1"/>
</dbReference>
<dbReference type="InterPro" id="IPR011936">
    <property type="entry name" value="Myxo_disulph_rpt"/>
</dbReference>
<dbReference type="PROSITE" id="PS50862">
    <property type="entry name" value="AA_TRNA_LIGASE_II"/>
    <property type="match status" value="1"/>
</dbReference>
<evidence type="ECO:0000256" key="4">
    <source>
        <dbReference type="SAM" id="MobiDB-lite"/>
    </source>
</evidence>
<feature type="domain" description="Aminoacyl-transfer RNA synthetases class-II family profile" evidence="6">
    <location>
        <begin position="19"/>
        <end position="1964"/>
    </location>
</feature>
<feature type="transmembrane region" description="Helical" evidence="5">
    <location>
        <begin position="19"/>
        <end position="41"/>
    </location>
</feature>
<dbReference type="SUPFAM" id="SSF81296">
    <property type="entry name" value="E set domains"/>
    <property type="match status" value="2"/>
</dbReference>
<dbReference type="InterPro" id="IPR014756">
    <property type="entry name" value="Ig_E-set"/>
</dbReference>
<dbReference type="EMBL" id="MGDT01000003">
    <property type="protein sequence ID" value="OGL67149.1"/>
    <property type="molecule type" value="Genomic_DNA"/>
</dbReference>
<protein>
    <recommendedName>
        <fullName evidence="6">Aminoacyl-transfer RNA synthetases class-II family profile domain-containing protein</fullName>
    </recommendedName>
</protein>
<accession>A0A1F7TMF2</accession>
<keyword evidence="5" id="KW-0812">Transmembrane</keyword>
<dbReference type="Proteomes" id="UP000177885">
    <property type="component" value="Unassembled WGS sequence"/>
</dbReference>